<evidence type="ECO:0000256" key="1">
    <source>
        <dbReference type="SAM" id="SignalP"/>
    </source>
</evidence>
<feature type="chain" id="PRO_5035927836" description="GH16 domain-containing protein" evidence="1">
    <location>
        <begin position="17"/>
        <end position="168"/>
    </location>
</feature>
<keyword evidence="1" id="KW-0732">Signal</keyword>
<feature type="non-terminal residue" evidence="2">
    <location>
        <position position="168"/>
    </location>
</feature>
<evidence type="ECO:0000313" key="3">
    <source>
        <dbReference type="Proteomes" id="UP000676336"/>
    </source>
</evidence>
<dbReference type="EMBL" id="CAJOBI010333098">
    <property type="protein sequence ID" value="CAF5201678.1"/>
    <property type="molecule type" value="Genomic_DNA"/>
</dbReference>
<organism evidence="2 3">
    <name type="scientific">Rotaria magnacalcarata</name>
    <dbReference type="NCBI Taxonomy" id="392030"/>
    <lineage>
        <taxon>Eukaryota</taxon>
        <taxon>Metazoa</taxon>
        <taxon>Spiralia</taxon>
        <taxon>Gnathifera</taxon>
        <taxon>Rotifera</taxon>
        <taxon>Eurotatoria</taxon>
        <taxon>Bdelloidea</taxon>
        <taxon>Philodinida</taxon>
        <taxon>Philodinidae</taxon>
        <taxon>Rotaria</taxon>
    </lineage>
</organism>
<name>A0A8S3IKR7_9BILA</name>
<protein>
    <recommendedName>
        <fullName evidence="4">GH16 domain-containing protein</fullName>
    </recommendedName>
</protein>
<sequence length="168" mass="19138">MLSILILFHCVVIIFSQRLIYSHFDNPNDKDQFKIDFESGSYTIEASWYKAYSNAQDGSAKGRSELRRDNIISGNGAKRYFKAIYFIPNNLGNQAGIIGQGIEQVPGAPWNPIFFWMAWPGNGVELSVYAETGPNPIIKKITTEDPRGRMHTIEMWAYFTTNNDGWMD</sequence>
<dbReference type="Proteomes" id="UP000676336">
    <property type="component" value="Unassembled WGS sequence"/>
</dbReference>
<accession>A0A8S3IKR7</accession>
<comment type="caution">
    <text evidence="2">The sequence shown here is derived from an EMBL/GenBank/DDBJ whole genome shotgun (WGS) entry which is preliminary data.</text>
</comment>
<gene>
    <name evidence="2" type="ORF">SMN809_LOCUS75696</name>
</gene>
<dbReference type="AlphaFoldDB" id="A0A8S3IKR7"/>
<reference evidence="2" key="1">
    <citation type="submission" date="2021-02" db="EMBL/GenBank/DDBJ databases">
        <authorList>
            <person name="Nowell W R."/>
        </authorList>
    </citation>
    <scope>NUCLEOTIDE SEQUENCE</scope>
</reference>
<proteinExistence type="predicted"/>
<evidence type="ECO:0008006" key="4">
    <source>
        <dbReference type="Google" id="ProtNLM"/>
    </source>
</evidence>
<feature type="signal peptide" evidence="1">
    <location>
        <begin position="1"/>
        <end position="16"/>
    </location>
</feature>
<evidence type="ECO:0000313" key="2">
    <source>
        <dbReference type="EMBL" id="CAF5201678.1"/>
    </source>
</evidence>
<dbReference type="Gene3D" id="2.60.120.200">
    <property type="match status" value="1"/>
</dbReference>